<sequence>MFRTMLTLLLLTLSGFSVASTLKMGENVNVLAARDAQINPLAKSITLGAGEQAMIVRFDAPTNPGSANESQGRITSDALLLTFDAPLTGEVTLRTATPRTENATRKTAKNPQFTLSNADGAEIVLNSQPVNLPQSTLMTDYSQYLPAKAAGTAQHEPRIESKAPAGHNASLSQVQSEFLKLDAAQRKAFLRWALEL</sequence>
<dbReference type="PANTHER" id="PTHR38108:SF1">
    <property type="entry name" value="UPF0319 PROTEIN YCCT"/>
    <property type="match status" value="1"/>
</dbReference>
<evidence type="ECO:0000256" key="2">
    <source>
        <dbReference type="ARBA" id="ARBA00022729"/>
    </source>
</evidence>
<protein>
    <submittedName>
        <fullName evidence="4">DUF2057 domain-containing protein</fullName>
    </submittedName>
</protein>
<reference evidence="4" key="1">
    <citation type="submission" date="2022-03" db="EMBL/GenBank/DDBJ databases">
        <title>Proposal of a novel genus Dryocolo and two novel species.</title>
        <authorList>
            <person name="Maddock D.W."/>
            <person name="Brady C.L."/>
            <person name="Denman S."/>
            <person name="Arnold D."/>
        </authorList>
    </citation>
    <scope>NUCLEOTIDE SEQUENCE</scope>
    <source>
        <strain evidence="4">H6W4</strain>
    </source>
</reference>
<evidence type="ECO:0000256" key="1">
    <source>
        <dbReference type="ARBA" id="ARBA00008490"/>
    </source>
</evidence>
<name>A0A9X2W8E8_9ENTR</name>
<proteinExistence type="inferred from homology"/>
<evidence type="ECO:0000256" key="3">
    <source>
        <dbReference type="SAM" id="SignalP"/>
    </source>
</evidence>
<feature type="chain" id="PRO_5040870023" evidence="3">
    <location>
        <begin position="20"/>
        <end position="196"/>
    </location>
</feature>
<accession>A0A9X2W8E8</accession>
<comment type="caution">
    <text evidence="4">The sequence shown here is derived from an EMBL/GenBank/DDBJ whole genome shotgun (WGS) entry which is preliminary data.</text>
</comment>
<keyword evidence="2 3" id="KW-0732">Signal</keyword>
<feature type="signal peptide" evidence="3">
    <location>
        <begin position="1"/>
        <end position="19"/>
    </location>
</feature>
<dbReference type="RefSeq" id="WP_271123623.1">
    <property type="nucleotide sequence ID" value="NZ_JALHAN010000066.1"/>
</dbReference>
<dbReference type="Pfam" id="PF09829">
    <property type="entry name" value="DUF2057"/>
    <property type="match status" value="1"/>
</dbReference>
<organism evidence="4 5">
    <name type="scientific">Dryocola boscaweniae</name>
    <dbReference type="NCBI Taxonomy" id="2925397"/>
    <lineage>
        <taxon>Bacteria</taxon>
        <taxon>Pseudomonadati</taxon>
        <taxon>Pseudomonadota</taxon>
        <taxon>Gammaproteobacteria</taxon>
        <taxon>Enterobacterales</taxon>
        <taxon>Enterobacteriaceae</taxon>
        <taxon>Dryocola</taxon>
    </lineage>
</organism>
<keyword evidence="5" id="KW-1185">Reference proteome</keyword>
<comment type="similarity">
    <text evidence="1">Belongs to the UPF0319 family.</text>
</comment>
<evidence type="ECO:0000313" key="4">
    <source>
        <dbReference type="EMBL" id="MCT4702879.1"/>
    </source>
</evidence>
<dbReference type="PANTHER" id="PTHR38108">
    <property type="entry name" value="UPF0319 PROTEIN YCCT"/>
    <property type="match status" value="1"/>
</dbReference>
<dbReference type="InterPro" id="IPR018635">
    <property type="entry name" value="UPF0319"/>
</dbReference>
<dbReference type="Proteomes" id="UP001150641">
    <property type="component" value="Unassembled WGS sequence"/>
</dbReference>
<dbReference type="EMBL" id="JALHAP010000079">
    <property type="protein sequence ID" value="MCT4702879.1"/>
    <property type="molecule type" value="Genomic_DNA"/>
</dbReference>
<dbReference type="AlphaFoldDB" id="A0A9X2W8E8"/>
<evidence type="ECO:0000313" key="5">
    <source>
        <dbReference type="Proteomes" id="UP001150641"/>
    </source>
</evidence>
<gene>
    <name evidence="4" type="ORF">MUA00_13935</name>
</gene>